<gene>
    <name evidence="10" type="ORF">CBOVIS_LOCUS12863</name>
</gene>
<dbReference type="PROSITE" id="PS50939">
    <property type="entry name" value="CYTOCHROME_B561"/>
    <property type="match status" value="1"/>
</dbReference>
<feature type="transmembrane region" description="Helical" evidence="7">
    <location>
        <begin position="199"/>
        <end position="219"/>
    </location>
</feature>
<comment type="caution">
    <text evidence="10">The sequence shown here is derived from an EMBL/GenBank/DDBJ whole genome shotgun (WGS) entry which is preliminary data.</text>
</comment>
<dbReference type="GO" id="GO:0016020">
    <property type="term" value="C:membrane"/>
    <property type="evidence" value="ECO:0007669"/>
    <property type="project" value="UniProtKB-SubCell"/>
</dbReference>
<feature type="transmembrane region" description="Helical" evidence="7">
    <location>
        <begin position="315"/>
        <end position="335"/>
    </location>
</feature>
<keyword evidence="6 7" id="KW-0472">Membrane</keyword>
<name>A0A8S1FF07_9PELO</name>
<protein>
    <recommendedName>
        <fullName evidence="9">Cytochrome b561 domain-containing protein</fullName>
    </recommendedName>
</protein>
<evidence type="ECO:0000313" key="10">
    <source>
        <dbReference type="EMBL" id="CAB3411473.1"/>
    </source>
</evidence>
<feature type="transmembrane region" description="Helical" evidence="7">
    <location>
        <begin position="240"/>
        <end position="263"/>
    </location>
</feature>
<dbReference type="OrthoDB" id="2419613at2759"/>
<dbReference type="Pfam" id="PF03188">
    <property type="entry name" value="Cytochrom_B561"/>
    <property type="match status" value="1"/>
</dbReference>
<evidence type="ECO:0000256" key="7">
    <source>
        <dbReference type="SAM" id="Phobius"/>
    </source>
</evidence>
<sequence>MRASLALFLVGVSTAAPYACGPESICISPSTNETVQFRRNGAHLEVSYNVRELRIYQEKNTKIQTNLECNPGESCTASVPLDRYNPSIPLMIRSGSNEPVSLNLETLSGASGLTKQQRRQFSKAHAILMLLGWLFFVPTGFLFARMGRDLFKEQTLFGSAVWFQIHRAANFVGVVCILTSILCIFISQQWTWKGSFSGAKYWTAVHTDLGIISTVLAVAQPLNSLLRCGPTHSRRVYFNWIHRCIGIVSFTLALTAIIIAAVQFKKIWNEPLLEVVLTCLPVAFCIAGSIGFVWLENTKFRAKGSFEPHLLRIPVIFLSVGIFFTCAVALSLLVVNGYKNV</sequence>
<feature type="transmembrane region" description="Helical" evidence="7">
    <location>
        <begin position="168"/>
        <end position="187"/>
    </location>
</feature>
<dbReference type="PANTHER" id="PTHR23130:SF171">
    <property type="entry name" value="OS01G0895300 PROTEIN"/>
    <property type="match status" value="1"/>
</dbReference>
<dbReference type="Gene3D" id="1.20.120.1770">
    <property type="match status" value="1"/>
</dbReference>
<evidence type="ECO:0000256" key="2">
    <source>
        <dbReference type="ARBA" id="ARBA00022448"/>
    </source>
</evidence>
<feature type="transmembrane region" description="Helical" evidence="7">
    <location>
        <begin position="275"/>
        <end position="295"/>
    </location>
</feature>
<keyword evidence="4" id="KW-0249">Electron transport</keyword>
<dbReference type="AlphaFoldDB" id="A0A8S1FF07"/>
<keyword evidence="11" id="KW-1185">Reference proteome</keyword>
<dbReference type="InterPro" id="IPR006593">
    <property type="entry name" value="Cyt_b561/ferric_Rdtase_TM"/>
</dbReference>
<keyword evidence="3 7" id="KW-0812">Transmembrane</keyword>
<keyword evidence="8" id="KW-0732">Signal</keyword>
<keyword evidence="5 7" id="KW-1133">Transmembrane helix</keyword>
<feature type="signal peptide" evidence="8">
    <location>
        <begin position="1"/>
        <end position="15"/>
    </location>
</feature>
<proteinExistence type="predicted"/>
<dbReference type="EMBL" id="CADEPM010000013">
    <property type="protein sequence ID" value="CAB3411473.1"/>
    <property type="molecule type" value="Genomic_DNA"/>
</dbReference>
<evidence type="ECO:0000256" key="1">
    <source>
        <dbReference type="ARBA" id="ARBA00004370"/>
    </source>
</evidence>
<feature type="transmembrane region" description="Helical" evidence="7">
    <location>
        <begin position="126"/>
        <end position="147"/>
    </location>
</feature>
<keyword evidence="2" id="KW-0813">Transport</keyword>
<evidence type="ECO:0000256" key="5">
    <source>
        <dbReference type="ARBA" id="ARBA00022989"/>
    </source>
</evidence>
<dbReference type="SMART" id="SM00665">
    <property type="entry name" value="B561"/>
    <property type="match status" value="1"/>
</dbReference>
<evidence type="ECO:0000256" key="8">
    <source>
        <dbReference type="SAM" id="SignalP"/>
    </source>
</evidence>
<evidence type="ECO:0000256" key="4">
    <source>
        <dbReference type="ARBA" id="ARBA00022982"/>
    </source>
</evidence>
<organism evidence="10 11">
    <name type="scientific">Caenorhabditis bovis</name>
    <dbReference type="NCBI Taxonomy" id="2654633"/>
    <lineage>
        <taxon>Eukaryota</taxon>
        <taxon>Metazoa</taxon>
        <taxon>Ecdysozoa</taxon>
        <taxon>Nematoda</taxon>
        <taxon>Chromadorea</taxon>
        <taxon>Rhabditida</taxon>
        <taxon>Rhabditina</taxon>
        <taxon>Rhabditomorpha</taxon>
        <taxon>Rhabditoidea</taxon>
        <taxon>Rhabditidae</taxon>
        <taxon>Peloderinae</taxon>
        <taxon>Caenorhabditis</taxon>
    </lineage>
</organism>
<reference evidence="10 11" key="1">
    <citation type="submission" date="2020-04" db="EMBL/GenBank/DDBJ databases">
        <authorList>
            <person name="Laetsch R D."/>
            <person name="Stevens L."/>
            <person name="Kumar S."/>
            <person name="Blaxter L. M."/>
        </authorList>
    </citation>
    <scope>NUCLEOTIDE SEQUENCE [LARGE SCALE GENOMIC DNA]</scope>
</reference>
<evidence type="ECO:0000259" key="9">
    <source>
        <dbReference type="PROSITE" id="PS50939"/>
    </source>
</evidence>
<comment type="subcellular location">
    <subcellularLocation>
        <location evidence="1">Membrane</location>
    </subcellularLocation>
</comment>
<dbReference type="Proteomes" id="UP000494206">
    <property type="component" value="Unassembled WGS sequence"/>
</dbReference>
<feature type="chain" id="PRO_5035777926" description="Cytochrome b561 domain-containing protein" evidence="8">
    <location>
        <begin position="16"/>
        <end position="341"/>
    </location>
</feature>
<accession>A0A8S1FF07</accession>
<evidence type="ECO:0000256" key="6">
    <source>
        <dbReference type="ARBA" id="ARBA00023136"/>
    </source>
</evidence>
<dbReference type="PANTHER" id="PTHR23130">
    <property type="entry name" value="CYTOCHROME B561 AND DOMON DOMAIN-CONTAINING PROTEIN"/>
    <property type="match status" value="1"/>
</dbReference>
<feature type="domain" description="Cytochrome b561" evidence="9">
    <location>
        <begin position="88"/>
        <end position="296"/>
    </location>
</feature>
<evidence type="ECO:0000313" key="11">
    <source>
        <dbReference type="Proteomes" id="UP000494206"/>
    </source>
</evidence>
<dbReference type="CDD" id="cd08760">
    <property type="entry name" value="Cyt_b561_FRRS1_like"/>
    <property type="match status" value="1"/>
</dbReference>
<evidence type="ECO:0000256" key="3">
    <source>
        <dbReference type="ARBA" id="ARBA00022692"/>
    </source>
</evidence>